<proteinExistence type="predicted"/>
<protein>
    <submittedName>
        <fullName evidence="1">Uncharacterized protein</fullName>
    </submittedName>
</protein>
<reference evidence="1" key="1">
    <citation type="submission" date="2020-05" db="EMBL/GenBank/DDBJ databases">
        <authorList>
            <person name="Chiriac C."/>
            <person name="Salcher M."/>
            <person name="Ghai R."/>
            <person name="Kavagutti S V."/>
        </authorList>
    </citation>
    <scope>NUCLEOTIDE SEQUENCE</scope>
</reference>
<accession>A0A6J7X6F2</accession>
<evidence type="ECO:0000313" key="1">
    <source>
        <dbReference type="EMBL" id="CAB5222843.1"/>
    </source>
</evidence>
<organism evidence="1">
    <name type="scientific">uncultured Caudovirales phage</name>
    <dbReference type="NCBI Taxonomy" id="2100421"/>
    <lineage>
        <taxon>Viruses</taxon>
        <taxon>Duplodnaviria</taxon>
        <taxon>Heunggongvirae</taxon>
        <taxon>Uroviricota</taxon>
        <taxon>Caudoviricetes</taxon>
        <taxon>Peduoviridae</taxon>
        <taxon>Maltschvirus</taxon>
        <taxon>Maltschvirus maltsch</taxon>
    </lineage>
</organism>
<sequence length="64" mass="7511">MTEEDEAFAELERQSLWRKRVVQGVSTNPYRDQVIEEVAQHIEKMEGFGQDTLHSFAIYIRGLK</sequence>
<dbReference type="EMBL" id="LR798307">
    <property type="protein sequence ID" value="CAB5222843.1"/>
    <property type="molecule type" value="Genomic_DNA"/>
</dbReference>
<name>A0A6J7X6F2_9CAUD</name>
<gene>
    <name evidence="1" type="ORF">UFOVP379_37</name>
</gene>